<dbReference type="NCBIfam" id="TIGR00685">
    <property type="entry name" value="T6PP"/>
    <property type="match status" value="1"/>
</dbReference>
<comment type="catalytic activity">
    <reaction evidence="4">
        <text>alpha,alpha-trehalose 6-phosphate + H2O = alpha,alpha-trehalose + phosphate</text>
        <dbReference type="Rhea" id="RHEA:23420"/>
        <dbReference type="ChEBI" id="CHEBI:15377"/>
        <dbReference type="ChEBI" id="CHEBI:16551"/>
        <dbReference type="ChEBI" id="CHEBI:43474"/>
        <dbReference type="ChEBI" id="CHEBI:58429"/>
        <dbReference type="EC" id="3.1.3.12"/>
    </reaction>
</comment>
<comment type="caution">
    <text evidence="5">The sequence shown here is derived from an EMBL/GenBank/DDBJ whole genome shotgun (WGS) entry which is preliminary data.</text>
</comment>
<proteinExistence type="inferred from homology"/>
<dbReference type="InterPro" id="IPR036412">
    <property type="entry name" value="HAD-like_sf"/>
</dbReference>
<dbReference type="InterPro" id="IPR044651">
    <property type="entry name" value="OTSB-like"/>
</dbReference>
<comment type="cofactor">
    <cofactor evidence="4">
        <name>Mg(2+)</name>
        <dbReference type="ChEBI" id="CHEBI:18420"/>
    </cofactor>
</comment>
<dbReference type="AlphaFoldDB" id="A0AAW5QVP2"/>
<evidence type="ECO:0000313" key="5">
    <source>
        <dbReference type="EMBL" id="MCT8971080.1"/>
    </source>
</evidence>
<dbReference type="GO" id="GO:0004805">
    <property type="term" value="F:trehalose-phosphatase activity"/>
    <property type="evidence" value="ECO:0007669"/>
    <property type="project" value="UniProtKB-EC"/>
</dbReference>
<dbReference type="CDD" id="cd01627">
    <property type="entry name" value="HAD_TPP"/>
    <property type="match status" value="1"/>
</dbReference>
<evidence type="ECO:0000313" key="6">
    <source>
        <dbReference type="Proteomes" id="UP001320898"/>
    </source>
</evidence>
<dbReference type="Pfam" id="PF02358">
    <property type="entry name" value="Trehalose_PPase"/>
    <property type="match status" value="1"/>
</dbReference>
<comment type="similarity">
    <text evidence="2 4">Belongs to the trehalose phosphatase family.</text>
</comment>
<dbReference type="EC" id="3.1.3.12" evidence="4"/>
<keyword evidence="4" id="KW-0479">Metal-binding</keyword>
<protein>
    <recommendedName>
        <fullName evidence="4">Trehalose 6-phosphate phosphatase</fullName>
        <ecNumber evidence="4">3.1.3.12</ecNumber>
    </recommendedName>
</protein>
<dbReference type="Gene3D" id="3.30.70.1020">
    <property type="entry name" value="Trehalose-6-phosphate phosphatase related protein, domain 2"/>
    <property type="match status" value="1"/>
</dbReference>
<dbReference type="InterPro" id="IPR003337">
    <property type="entry name" value="Trehalose_PPase"/>
</dbReference>
<reference evidence="5 6" key="1">
    <citation type="submission" date="2022-04" db="EMBL/GenBank/DDBJ databases">
        <authorList>
            <person name="Ye Y.-Q."/>
            <person name="Du Z.-J."/>
        </authorList>
    </citation>
    <scope>NUCLEOTIDE SEQUENCE [LARGE SCALE GENOMIC DNA]</scope>
    <source>
        <strain evidence="5 6">A6E488</strain>
    </source>
</reference>
<dbReference type="InterPro" id="IPR023214">
    <property type="entry name" value="HAD_sf"/>
</dbReference>
<evidence type="ECO:0000256" key="1">
    <source>
        <dbReference type="ARBA" id="ARBA00005199"/>
    </source>
</evidence>
<sequence>MTPDFPAPRTDWCLFLDFDGTLVEIAESPDAVRAERHLAATLTAISARLGGAVAIVSGRPIAEVERHLDHEGFPAAGLHGLEMRMRAGQPISRVDVSAPDKGIRDALASFAAGRPGLLFEDKGIALALHYRARPDLADACRDAVKDAVARHGNLQVLEGKMVFEVKPAAADKGRAVRRFMDEAPFAGRVPVFAGDDVTDEDGFRAAAAFGGFGIKIGAGETAARWRIGTVAEFLRWLVAMPGRLDRAARETAAP</sequence>
<dbReference type="RefSeq" id="WP_261614651.1">
    <property type="nucleotide sequence ID" value="NZ_JALIDZ010000002.1"/>
</dbReference>
<dbReference type="GO" id="GO:0046872">
    <property type="term" value="F:metal ion binding"/>
    <property type="evidence" value="ECO:0007669"/>
    <property type="project" value="UniProtKB-KW"/>
</dbReference>
<name>A0AAW5QVP2_9HYPH</name>
<dbReference type="Gene3D" id="3.40.50.1000">
    <property type="entry name" value="HAD superfamily/HAD-like"/>
    <property type="match status" value="1"/>
</dbReference>
<dbReference type="PANTHER" id="PTHR43768">
    <property type="entry name" value="TREHALOSE 6-PHOSPHATE PHOSPHATASE"/>
    <property type="match status" value="1"/>
</dbReference>
<keyword evidence="3 4" id="KW-0378">Hydrolase</keyword>
<accession>A0AAW5QVP2</accession>
<dbReference type="EMBL" id="JALIDZ010000002">
    <property type="protein sequence ID" value="MCT8971080.1"/>
    <property type="molecule type" value="Genomic_DNA"/>
</dbReference>
<comment type="pathway">
    <text evidence="1 4">Glycan biosynthesis; trehalose biosynthesis.</text>
</comment>
<organism evidence="5 6">
    <name type="scientific">Microbaculum marinisediminis</name>
    <dbReference type="NCBI Taxonomy" id="2931392"/>
    <lineage>
        <taxon>Bacteria</taxon>
        <taxon>Pseudomonadati</taxon>
        <taxon>Pseudomonadota</taxon>
        <taxon>Alphaproteobacteria</taxon>
        <taxon>Hyphomicrobiales</taxon>
        <taxon>Tepidamorphaceae</taxon>
        <taxon>Microbaculum</taxon>
    </lineage>
</organism>
<dbReference type="NCBIfam" id="TIGR01484">
    <property type="entry name" value="HAD-SF-IIB"/>
    <property type="match status" value="1"/>
</dbReference>
<evidence type="ECO:0000256" key="3">
    <source>
        <dbReference type="ARBA" id="ARBA00022801"/>
    </source>
</evidence>
<gene>
    <name evidence="5" type="primary">otsB</name>
    <name evidence="5" type="ORF">MUB46_04330</name>
</gene>
<dbReference type="SUPFAM" id="SSF56784">
    <property type="entry name" value="HAD-like"/>
    <property type="match status" value="1"/>
</dbReference>
<dbReference type="GO" id="GO:0005992">
    <property type="term" value="P:trehalose biosynthetic process"/>
    <property type="evidence" value="ECO:0007669"/>
    <property type="project" value="InterPro"/>
</dbReference>
<dbReference type="Proteomes" id="UP001320898">
    <property type="component" value="Unassembled WGS sequence"/>
</dbReference>
<dbReference type="PANTHER" id="PTHR43768:SF3">
    <property type="entry name" value="TREHALOSE 6-PHOSPHATE PHOSPHATASE"/>
    <property type="match status" value="1"/>
</dbReference>
<comment type="function">
    <text evidence="4">Removes the phosphate from trehalose 6-phosphate to produce free trehalose.</text>
</comment>
<keyword evidence="4" id="KW-0460">Magnesium</keyword>
<evidence type="ECO:0000256" key="2">
    <source>
        <dbReference type="ARBA" id="ARBA00008770"/>
    </source>
</evidence>
<keyword evidence="6" id="KW-1185">Reference proteome</keyword>
<dbReference type="InterPro" id="IPR006379">
    <property type="entry name" value="HAD-SF_hydro_IIB"/>
</dbReference>
<evidence type="ECO:0000256" key="4">
    <source>
        <dbReference type="RuleBase" id="RU361117"/>
    </source>
</evidence>